<gene>
    <name evidence="1" type="ORF">HX882_03240</name>
</gene>
<organism evidence="1 2">
    <name type="scientific">Pseudomonas gingeri</name>
    <dbReference type="NCBI Taxonomy" id="117681"/>
    <lineage>
        <taxon>Bacteria</taxon>
        <taxon>Pseudomonadati</taxon>
        <taxon>Pseudomonadota</taxon>
        <taxon>Gammaproteobacteria</taxon>
        <taxon>Pseudomonadales</taxon>
        <taxon>Pseudomonadaceae</taxon>
        <taxon>Pseudomonas</taxon>
    </lineage>
</organism>
<reference evidence="1 2" key="1">
    <citation type="submission" date="2020-04" db="EMBL/GenBank/DDBJ databases">
        <title>Molecular characterization of pseudomonads from Agaricus bisporus reveal novel blotch 2 pathogens in Western Europe.</title>
        <authorList>
            <person name="Taparia T."/>
            <person name="Krijger M."/>
            <person name="Haynes E."/>
            <person name="Elpinstone J.G."/>
            <person name="Noble R."/>
            <person name="Van Der Wolf J."/>
        </authorList>
    </citation>
    <scope>NUCLEOTIDE SEQUENCE [LARGE SCALE GENOMIC DNA]</scope>
    <source>
        <strain evidence="1 2">H7001</strain>
    </source>
</reference>
<dbReference type="AlphaFoldDB" id="A0A7Y7X9Y8"/>
<protein>
    <submittedName>
        <fullName evidence="1">Uncharacterized protein</fullName>
    </submittedName>
</protein>
<evidence type="ECO:0000313" key="2">
    <source>
        <dbReference type="Proteomes" id="UP000539985"/>
    </source>
</evidence>
<dbReference type="EMBL" id="JACAQB010000003">
    <property type="protein sequence ID" value="NWB94902.1"/>
    <property type="molecule type" value="Genomic_DNA"/>
</dbReference>
<evidence type="ECO:0000313" key="1">
    <source>
        <dbReference type="EMBL" id="NWB94902.1"/>
    </source>
</evidence>
<comment type="caution">
    <text evidence="1">The sequence shown here is derived from an EMBL/GenBank/DDBJ whole genome shotgun (WGS) entry which is preliminary data.</text>
</comment>
<accession>A0A7Y7X9Y8</accession>
<name>A0A7Y7X9Y8_9PSED</name>
<dbReference type="Proteomes" id="UP000539985">
    <property type="component" value="Unassembled WGS sequence"/>
</dbReference>
<sequence length="93" mass="10883">MSIPEIQALEGGLLNDISSLEWRKYQQRFPNVWRYDHFESEDRSAFPLWVAFRFEQESSETIAKLKQVIENYKGKFFGVWLSINVNATLAPIG</sequence>
<dbReference type="RefSeq" id="WP_177100011.1">
    <property type="nucleotide sequence ID" value="NZ_JACAQB010000003.1"/>
</dbReference>
<proteinExistence type="predicted"/>